<evidence type="ECO:0000256" key="1">
    <source>
        <dbReference type="ARBA" id="ARBA00006407"/>
    </source>
</evidence>
<dbReference type="AlphaFoldDB" id="A0A6A1UUV7"/>
<dbReference type="InterPro" id="IPR021150">
    <property type="entry name" value="Ubiq_cyt_c_chap"/>
</dbReference>
<gene>
    <name evidence="3" type="ORF">CJ030_MR8G004039</name>
</gene>
<dbReference type="Pfam" id="PF03981">
    <property type="entry name" value="Ubiq_cyt_C_chap"/>
    <property type="match status" value="1"/>
</dbReference>
<dbReference type="GO" id="GO:0034551">
    <property type="term" value="P:mitochondrial respiratory chain complex III assembly"/>
    <property type="evidence" value="ECO:0007669"/>
    <property type="project" value="TreeGrafter"/>
</dbReference>
<dbReference type="InterPro" id="IPR007129">
    <property type="entry name" value="Ubiqinol_cyt_c_chaperone_CPB3"/>
</dbReference>
<name>A0A6A1UUV7_9ROSI</name>
<accession>A0A6A1UUV7</accession>
<dbReference type="GO" id="GO:0005739">
    <property type="term" value="C:mitochondrion"/>
    <property type="evidence" value="ECO:0007669"/>
    <property type="project" value="TreeGrafter"/>
</dbReference>
<organism evidence="3 4">
    <name type="scientific">Morella rubra</name>
    <name type="common">Chinese bayberry</name>
    <dbReference type="NCBI Taxonomy" id="262757"/>
    <lineage>
        <taxon>Eukaryota</taxon>
        <taxon>Viridiplantae</taxon>
        <taxon>Streptophyta</taxon>
        <taxon>Embryophyta</taxon>
        <taxon>Tracheophyta</taxon>
        <taxon>Spermatophyta</taxon>
        <taxon>Magnoliopsida</taxon>
        <taxon>eudicotyledons</taxon>
        <taxon>Gunneridae</taxon>
        <taxon>Pentapetalae</taxon>
        <taxon>rosids</taxon>
        <taxon>fabids</taxon>
        <taxon>Fagales</taxon>
        <taxon>Myricaceae</taxon>
        <taxon>Morella</taxon>
    </lineage>
</organism>
<protein>
    <submittedName>
        <fullName evidence="3">Ubiquinol-cytochrome-c reductase complex assembly factor 1</fullName>
    </submittedName>
</protein>
<dbReference type="PANTHER" id="PTHR12184">
    <property type="entry name" value="UBIQUINOL-CYTOCHROME C REDUCTASE COMPLEX ASSEMBLY FACTOR 1 FAMILY MEMBER"/>
    <property type="match status" value="1"/>
</dbReference>
<evidence type="ECO:0000313" key="3">
    <source>
        <dbReference type="EMBL" id="KAB1204142.1"/>
    </source>
</evidence>
<sequence>MMFQRWGGAIANLSRVGLQYNLKFGTDFNVVSRRSYAKVAAAAADSVEKDLQSEPKINLDRMFWSKPCSLALAPDSSLRVEEPNYEGVKRIIFKLMLFYSKQSKSIRGANVVYRRIVSQVDKPLIYEVFNLEKTFKTTFALLVLHMWLCLRRLKEEGKEGVEFGQYLYEIYNHDVELRVSKAGVNLLLTRWMKDLEKIFYGNIVAYDSAMLPEAKSDEMSKVIWRNIYSDDGSSQPNDAASRTVQAMARYAHREVSCLSLTAKEAMFSGNFIFTPLESEKLNSKRHT</sequence>
<dbReference type="PANTHER" id="PTHR12184:SF1">
    <property type="entry name" value="UBIQUINOL-CYTOCHROME-C REDUCTASE COMPLEX ASSEMBLY FACTOR 1"/>
    <property type="match status" value="1"/>
</dbReference>
<dbReference type="EMBL" id="RXIC02000026">
    <property type="protein sequence ID" value="KAB1204142.1"/>
    <property type="molecule type" value="Genomic_DNA"/>
</dbReference>
<comment type="similarity">
    <text evidence="1">Belongs to the CBP3 family.</text>
</comment>
<proteinExistence type="inferred from homology"/>
<evidence type="ECO:0000313" key="4">
    <source>
        <dbReference type="Proteomes" id="UP000516437"/>
    </source>
</evidence>
<dbReference type="Proteomes" id="UP000516437">
    <property type="component" value="Chromosome 8"/>
</dbReference>
<reference evidence="3 4" key="1">
    <citation type="journal article" date="2019" name="Plant Biotechnol. J.">
        <title>The red bayberry genome and genetic basis of sex determination.</title>
        <authorList>
            <person name="Jia H.M."/>
            <person name="Jia H.J."/>
            <person name="Cai Q.L."/>
            <person name="Wang Y."/>
            <person name="Zhao H.B."/>
            <person name="Yang W.F."/>
            <person name="Wang G.Y."/>
            <person name="Li Y.H."/>
            <person name="Zhan D.L."/>
            <person name="Shen Y.T."/>
            <person name="Niu Q.F."/>
            <person name="Chang L."/>
            <person name="Qiu J."/>
            <person name="Zhao L."/>
            <person name="Xie H.B."/>
            <person name="Fu W.Y."/>
            <person name="Jin J."/>
            <person name="Li X.W."/>
            <person name="Jiao Y."/>
            <person name="Zhou C.C."/>
            <person name="Tu T."/>
            <person name="Chai C.Y."/>
            <person name="Gao J.L."/>
            <person name="Fan L.J."/>
            <person name="van de Weg E."/>
            <person name="Wang J.Y."/>
            <person name="Gao Z.S."/>
        </authorList>
    </citation>
    <scope>NUCLEOTIDE SEQUENCE [LARGE SCALE GENOMIC DNA]</scope>
    <source>
        <tissue evidence="3">Leaves</tissue>
    </source>
</reference>
<evidence type="ECO:0000259" key="2">
    <source>
        <dbReference type="Pfam" id="PF03981"/>
    </source>
</evidence>
<keyword evidence="4" id="KW-1185">Reference proteome</keyword>
<feature type="domain" description="Ubiquinol-cytochrome c chaperone" evidence="2">
    <location>
        <begin position="128"/>
        <end position="273"/>
    </location>
</feature>
<comment type="caution">
    <text evidence="3">The sequence shown here is derived from an EMBL/GenBank/DDBJ whole genome shotgun (WGS) entry which is preliminary data.</text>
</comment>
<dbReference type="OrthoDB" id="10253878at2759"/>